<evidence type="ECO:0000313" key="10">
    <source>
        <dbReference type="Proteomes" id="UP001378592"/>
    </source>
</evidence>
<evidence type="ECO:0000256" key="4">
    <source>
        <dbReference type="ARBA" id="ARBA00022490"/>
    </source>
</evidence>
<dbReference type="EMBL" id="JAZDUA010000121">
    <property type="protein sequence ID" value="KAK7867381.1"/>
    <property type="molecule type" value="Genomic_DNA"/>
</dbReference>
<dbReference type="Pfam" id="PF14637">
    <property type="entry name" value="FNIP_M"/>
    <property type="match status" value="1"/>
</dbReference>
<comment type="subcellular location">
    <subcellularLocation>
        <location evidence="1">Cytoplasm</location>
    </subcellularLocation>
    <subcellularLocation>
        <location evidence="2">Lysosome membrane</location>
    </subcellularLocation>
</comment>
<dbReference type="GO" id="GO:0005765">
    <property type="term" value="C:lysosomal membrane"/>
    <property type="evidence" value="ECO:0007669"/>
    <property type="project" value="UniProtKB-SubCell"/>
</dbReference>
<protein>
    <recommendedName>
        <fullName evidence="8">UDENN FNIP1/2-type domain-containing protein</fullName>
    </recommendedName>
</protein>
<reference evidence="9 10" key="1">
    <citation type="submission" date="2024-03" db="EMBL/GenBank/DDBJ databases">
        <title>The genome assembly and annotation of the cricket Gryllus longicercus Weissman &amp; Gray.</title>
        <authorList>
            <person name="Szrajer S."/>
            <person name="Gray D."/>
            <person name="Ylla G."/>
        </authorList>
    </citation>
    <scope>NUCLEOTIDE SEQUENCE [LARGE SCALE GENOMIC DNA]</scope>
    <source>
        <strain evidence="9">DAG 2021-001</strain>
        <tissue evidence="9">Whole body minus gut</tissue>
    </source>
</reference>
<dbReference type="InterPro" id="IPR028084">
    <property type="entry name" value="FNIP_N_dom"/>
</dbReference>
<gene>
    <name evidence="9" type="ORF">R5R35_008926</name>
</gene>
<dbReference type="GO" id="GO:0051087">
    <property type="term" value="F:protein-folding chaperone binding"/>
    <property type="evidence" value="ECO:0007669"/>
    <property type="project" value="TreeGrafter"/>
</dbReference>
<name>A0AAN9VPW0_9ORTH</name>
<keyword evidence="10" id="KW-1185">Reference proteome</keyword>
<organism evidence="9 10">
    <name type="scientific">Gryllus longicercus</name>
    <dbReference type="NCBI Taxonomy" id="2509291"/>
    <lineage>
        <taxon>Eukaryota</taxon>
        <taxon>Metazoa</taxon>
        <taxon>Ecdysozoa</taxon>
        <taxon>Arthropoda</taxon>
        <taxon>Hexapoda</taxon>
        <taxon>Insecta</taxon>
        <taxon>Pterygota</taxon>
        <taxon>Neoptera</taxon>
        <taxon>Polyneoptera</taxon>
        <taxon>Orthoptera</taxon>
        <taxon>Ensifera</taxon>
        <taxon>Gryllidea</taxon>
        <taxon>Grylloidea</taxon>
        <taxon>Gryllidae</taxon>
        <taxon>Gryllinae</taxon>
        <taxon>Gryllus</taxon>
    </lineage>
</organism>
<evidence type="ECO:0000256" key="2">
    <source>
        <dbReference type="ARBA" id="ARBA00004656"/>
    </source>
</evidence>
<comment type="caution">
    <text evidence="9">The sequence shown here is derived from an EMBL/GenBank/DDBJ whole genome shotgun (WGS) entry which is preliminary data.</text>
</comment>
<dbReference type="InterPro" id="IPR028086">
    <property type="entry name" value="FNIP_C_dom"/>
</dbReference>
<evidence type="ECO:0000256" key="3">
    <source>
        <dbReference type="ARBA" id="ARBA00007541"/>
    </source>
</evidence>
<keyword evidence="4" id="KW-0963">Cytoplasm</keyword>
<feature type="region of interest" description="Disordered" evidence="7">
    <location>
        <begin position="185"/>
        <end position="214"/>
    </location>
</feature>
<accession>A0AAN9VPW0</accession>
<dbReference type="PANTHER" id="PTHR21634:SF9">
    <property type="entry name" value="RE13835P"/>
    <property type="match status" value="1"/>
</dbReference>
<dbReference type="InterPro" id="IPR026156">
    <property type="entry name" value="FNIP_fam"/>
</dbReference>
<dbReference type="Pfam" id="PF14636">
    <property type="entry name" value="FNIP_N"/>
    <property type="match status" value="1"/>
</dbReference>
<evidence type="ECO:0000259" key="8">
    <source>
        <dbReference type="PROSITE" id="PS51836"/>
    </source>
</evidence>
<feature type="domain" description="UDENN FNIP1/2-type" evidence="8">
    <location>
        <begin position="35"/>
        <end position="1336"/>
    </location>
</feature>
<evidence type="ECO:0000313" key="9">
    <source>
        <dbReference type="EMBL" id="KAK7867381.1"/>
    </source>
</evidence>
<sequence>MALLNRFFPNKKKSHKQGYVPFGKSDHSGWKPFNFSREQVRLLLFRECDVRGRKLLFDSSAVLKTVIENTQCSKSRLGSKPKCDNPKRTEAYVEVTNGVGYQYTRPSSDVNLMGEMIFGSVAMTFKGMVCKVHCMKSPDRLMCSRVFHAPSVSFSSKRASDQSIDSSGSSISSINDSLFSLSGNHEAKLTPSNSSGPLDVPRSDSKGKAPMSSLEGDSGFCGDASLCSISSVGSGLWGPYPNVCDSRSASQSTLGNSSTSGGSLASLQRRWMKNVSTSLEHGIACSPWHFIRRKNSSGVNDEVASRMHRKTQLGFTVVMNVSLEQEKDMEIFFFEHMAVIEGMLERLQSSVEKAYVKKDVFVHLMMEAFHNIQQWLCDLFTAPRLSHPVWIGLVSPESHCNGSRFRCSIMTVFLRDLCQLIAAIDTKSTNFFISTLVTAVLTHHLGWVATIMPAKAPPSSVTKPPCAVQMIHDLAKSHPYNALWAQLGDLHGALGNPVKIARTIVTANGKKSDLLNKLLISLSYFIRSGNIEKRIDSEIGVGNESNILDSVLENVSSVNLNSSTGSTSTIVPDDSANFGRNDSNIINDSKRSIKSEGRERSDFLMEQLVELELSSKIQSSKSHCDTNFKKTNSYLNSINTCTEVGFSLSQNSSKLYPDLSNVDSQYLNPDVISEKVSRLCRVPTNALLYHLMNEEPKVEHLEHFPPRKVDCERQFSSLQTKNRGKFDMSIEHNMAQKYQTKMDDNSNSHSAAGGVIFVLGDNEELVDLKSQDGISLPKSMSDNVLFSETINVKQSAMKKSSCYPSLEGLSECRNNSNFLGVQASSFQNNITNFNQCAEASGNLEVNTRRPTNNDSSVKCFSGCEETGVDSGVGLEVAIARKIVNEEQEFVCDRTNVWKNERTNKSDGENSSTLMPVSFVEDINGNPKSDDKVNSGNSSGKVVTSHSFIIELEDVHVNSDTKIPVVGKKVSKHIARSQSLSFPDRKSLSCKKSVGICRRHSVNTHVNDRYLKDYHSVRFNFERCDGILSDYVDGIGVDKSSQPEKKSIKISEARGNFEFQDKICEKCGHRKDRILKTTVLHSSDMYDCVCNSDITNKHGCKEKSLTMENKAREGNALFDEYGTFSDDELLSSTEISQGKESEVVSQKTESHPMLIELPLPWCNSSQREQGSGLAASLLGGVSDHYMPDMVLHGCTQALPLWEATLKHDLAVSAHRPMLDQEISEAVCIVGNAELWEVQLVSSHVSIVDKPGGFGIRVGMSQLVANMLESLLHLWKLRTPPEQCLQHLESKLRELCLRSQALAELLLTTDLCDLGTLTSSLGLEANDVPLLLAIASTHSPQVTNLYGLTFR</sequence>
<dbReference type="PANTHER" id="PTHR21634">
    <property type="entry name" value="RE13835P"/>
    <property type="match status" value="1"/>
</dbReference>
<dbReference type="PRINTS" id="PR02073">
    <property type="entry name" value="FOLLICULNIP1"/>
</dbReference>
<dbReference type="Proteomes" id="UP001378592">
    <property type="component" value="Unassembled WGS sequence"/>
</dbReference>
<dbReference type="InterPro" id="IPR037545">
    <property type="entry name" value="DENN_FNIP1/2"/>
</dbReference>
<dbReference type="InterPro" id="IPR028085">
    <property type="entry name" value="FNIP_mid_dom"/>
</dbReference>
<evidence type="ECO:0000256" key="5">
    <source>
        <dbReference type="ARBA" id="ARBA00023136"/>
    </source>
</evidence>
<evidence type="ECO:0000256" key="6">
    <source>
        <dbReference type="ARBA" id="ARBA00023228"/>
    </source>
</evidence>
<dbReference type="GO" id="GO:0042030">
    <property type="term" value="F:ATPase inhibitor activity"/>
    <property type="evidence" value="ECO:0007669"/>
    <property type="project" value="TreeGrafter"/>
</dbReference>
<proteinExistence type="inferred from homology"/>
<evidence type="ECO:0000256" key="1">
    <source>
        <dbReference type="ARBA" id="ARBA00004496"/>
    </source>
</evidence>
<dbReference type="PROSITE" id="PS51836">
    <property type="entry name" value="DENN_FNIP12"/>
    <property type="match status" value="1"/>
</dbReference>
<keyword evidence="6" id="KW-0458">Lysosome</keyword>
<keyword evidence="5" id="KW-0472">Membrane</keyword>
<evidence type="ECO:0000256" key="7">
    <source>
        <dbReference type="SAM" id="MobiDB-lite"/>
    </source>
</evidence>
<comment type="similarity">
    <text evidence="3">Belongs to the FNIP family.</text>
</comment>
<dbReference type="Pfam" id="PF14638">
    <property type="entry name" value="FNIP_C"/>
    <property type="match status" value="1"/>
</dbReference>